<keyword evidence="6" id="KW-1185">Reference proteome</keyword>
<proteinExistence type="predicted"/>
<dbReference type="HOGENOM" id="CLU_628751_0_0_1"/>
<evidence type="ECO:0000256" key="1">
    <source>
        <dbReference type="ARBA" id="ARBA00023242"/>
    </source>
</evidence>
<dbReference type="GO" id="GO:0003677">
    <property type="term" value="F:DNA binding"/>
    <property type="evidence" value="ECO:0007669"/>
    <property type="project" value="InterPro"/>
</dbReference>
<name>A0A084G6X8_PSEDA</name>
<keyword evidence="3" id="KW-1133">Transmembrane helix</keyword>
<feature type="domain" description="Xylanolytic transcriptional activator regulatory" evidence="4">
    <location>
        <begin position="219"/>
        <end position="357"/>
    </location>
</feature>
<sequence length="436" mass="47670">MASSRASQDGASQDGANPDAEPGMPWIDHLTPEVADEPTTEMRIDPALPTHCNLEDELIAPAHWTPEQNYGQDGSTQDFGHVLRQLGIGVSSNFWDMERPMLPSLTDLGAAPIPVPGHAPLSGATDRVLQAHSPVGVARYFASPPRSTTNSANGRVSSLELLTKRDADGENVRRSVPAGVFIRKDETVANYIGLNSVGATLALCLKDGIESQKAPISATYFRNLNDFYPIVDEESYRTNVETLYGPSRHMLGILDYSIFLLVVSIGRLSMRHGSNKSDAGNDNENENDNLAETTYEKAWSMIHDSIATPCEGSLQILLLHVARNLYFGRCGMAWVFCGLALRIAMSLVVLGTSKAKGFQTTNYMAAMAVLYRNICRNPLHLAARADLEHLRACKLHLERDTPHNVTGPSLKALFDYMVTSAHDLVWKPSSSAPERV</sequence>
<dbReference type="GeneID" id="27724035"/>
<protein>
    <recommendedName>
        <fullName evidence="4">Xylanolytic transcriptional activator regulatory domain-containing protein</fullName>
    </recommendedName>
</protein>
<feature type="region of interest" description="Disordered" evidence="2">
    <location>
        <begin position="1"/>
        <end position="30"/>
    </location>
</feature>
<evidence type="ECO:0000256" key="2">
    <source>
        <dbReference type="SAM" id="MobiDB-lite"/>
    </source>
</evidence>
<dbReference type="AlphaFoldDB" id="A0A084G6X8"/>
<dbReference type="KEGG" id="sapo:SAPIO_CDS4963"/>
<feature type="transmembrane region" description="Helical" evidence="3">
    <location>
        <begin position="331"/>
        <end position="350"/>
    </location>
</feature>
<dbReference type="Proteomes" id="UP000028545">
    <property type="component" value="Unassembled WGS sequence"/>
</dbReference>
<dbReference type="EMBL" id="JOWA01000096">
    <property type="protein sequence ID" value="KEZ43090.1"/>
    <property type="molecule type" value="Genomic_DNA"/>
</dbReference>
<keyword evidence="1" id="KW-0539">Nucleus</keyword>
<dbReference type="InterPro" id="IPR007219">
    <property type="entry name" value="XnlR_reg_dom"/>
</dbReference>
<evidence type="ECO:0000259" key="4">
    <source>
        <dbReference type="Pfam" id="PF04082"/>
    </source>
</evidence>
<dbReference type="OrthoDB" id="5104314at2759"/>
<keyword evidence="3" id="KW-0812">Transmembrane</keyword>
<dbReference type="GO" id="GO:0008270">
    <property type="term" value="F:zinc ion binding"/>
    <property type="evidence" value="ECO:0007669"/>
    <property type="project" value="InterPro"/>
</dbReference>
<accession>A0A084G6X8</accession>
<evidence type="ECO:0000313" key="6">
    <source>
        <dbReference type="Proteomes" id="UP000028545"/>
    </source>
</evidence>
<gene>
    <name evidence="5" type="ORF">SAPIO_CDS4963</name>
</gene>
<reference evidence="5 6" key="1">
    <citation type="journal article" date="2014" name="Genome Announc.">
        <title>Draft genome sequence of the pathogenic fungus Scedosporium apiospermum.</title>
        <authorList>
            <person name="Vandeputte P."/>
            <person name="Ghamrawi S."/>
            <person name="Rechenmann M."/>
            <person name="Iltis A."/>
            <person name="Giraud S."/>
            <person name="Fleury M."/>
            <person name="Thornton C."/>
            <person name="Delhaes L."/>
            <person name="Meyer W."/>
            <person name="Papon N."/>
            <person name="Bouchara J.P."/>
        </authorList>
    </citation>
    <scope>NUCLEOTIDE SEQUENCE [LARGE SCALE GENOMIC DNA]</scope>
    <source>
        <strain evidence="5 6">IHEM 14462</strain>
    </source>
</reference>
<organism evidence="5 6">
    <name type="scientific">Pseudallescheria apiosperma</name>
    <name type="common">Scedosporium apiospermum</name>
    <dbReference type="NCBI Taxonomy" id="563466"/>
    <lineage>
        <taxon>Eukaryota</taxon>
        <taxon>Fungi</taxon>
        <taxon>Dikarya</taxon>
        <taxon>Ascomycota</taxon>
        <taxon>Pezizomycotina</taxon>
        <taxon>Sordariomycetes</taxon>
        <taxon>Hypocreomycetidae</taxon>
        <taxon>Microascales</taxon>
        <taxon>Microascaceae</taxon>
        <taxon>Scedosporium</taxon>
    </lineage>
</organism>
<dbReference type="CDD" id="cd12148">
    <property type="entry name" value="fungal_TF_MHR"/>
    <property type="match status" value="1"/>
</dbReference>
<keyword evidence="3" id="KW-0472">Membrane</keyword>
<dbReference type="VEuPathDB" id="FungiDB:SAPIO_CDS4963"/>
<evidence type="ECO:0000313" key="5">
    <source>
        <dbReference type="EMBL" id="KEZ43090.1"/>
    </source>
</evidence>
<dbReference type="GO" id="GO:0006351">
    <property type="term" value="P:DNA-templated transcription"/>
    <property type="evidence" value="ECO:0007669"/>
    <property type="project" value="InterPro"/>
</dbReference>
<dbReference type="Pfam" id="PF04082">
    <property type="entry name" value="Fungal_trans"/>
    <property type="match status" value="1"/>
</dbReference>
<evidence type="ECO:0000256" key="3">
    <source>
        <dbReference type="SAM" id="Phobius"/>
    </source>
</evidence>
<feature type="compositionally biased region" description="Polar residues" evidence="2">
    <location>
        <begin position="1"/>
        <end position="15"/>
    </location>
</feature>
<comment type="caution">
    <text evidence="5">The sequence shown here is derived from an EMBL/GenBank/DDBJ whole genome shotgun (WGS) entry which is preliminary data.</text>
</comment>
<dbReference type="RefSeq" id="XP_016642889.1">
    <property type="nucleotide sequence ID" value="XM_016787387.1"/>
</dbReference>